<reference evidence="5 6" key="1">
    <citation type="submission" date="2012-08" db="EMBL/GenBank/DDBJ databases">
        <title>Oryza genome evolution.</title>
        <authorList>
            <person name="Wing R.A."/>
        </authorList>
    </citation>
    <scope>NUCLEOTIDE SEQUENCE</scope>
</reference>
<evidence type="ECO:0000313" key="6">
    <source>
        <dbReference type="Proteomes" id="UP000032180"/>
    </source>
</evidence>
<dbReference type="Pfam" id="PF05042">
    <property type="entry name" value="Caleosin"/>
    <property type="match status" value="1"/>
</dbReference>
<feature type="signal peptide" evidence="3">
    <location>
        <begin position="1"/>
        <end position="33"/>
    </location>
</feature>
<dbReference type="PANTHER" id="PTHR31495:SF19">
    <property type="entry name" value="OS02G0734500 PROTEIN"/>
    <property type="match status" value="1"/>
</dbReference>
<accession>A0A0D9VKP5</accession>
<dbReference type="PANTHER" id="PTHR31495">
    <property type="entry name" value="PEROXYGENASE 3-RELATED"/>
    <property type="match status" value="1"/>
</dbReference>
<keyword evidence="3" id="KW-0732">Signal</keyword>
<keyword evidence="6" id="KW-1185">Reference proteome</keyword>
<evidence type="ECO:0000256" key="1">
    <source>
        <dbReference type="ARBA" id="ARBA00006765"/>
    </source>
</evidence>
<dbReference type="InterPro" id="IPR002048">
    <property type="entry name" value="EF_hand_dom"/>
</dbReference>
<dbReference type="STRING" id="77586.A0A0D9VKP5"/>
<name>A0A0D9VKP5_9ORYZ</name>
<dbReference type="GO" id="GO:0004497">
    <property type="term" value="F:monooxygenase activity"/>
    <property type="evidence" value="ECO:0007669"/>
    <property type="project" value="TreeGrafter"/>
</dbReference>
<reference evidence="6" key="2">
    <citation type="submission" date="2013-12" db="EMBL/GenBank/DDBJ databases">
        <authorList>
            <person name="Yu Y."/>
            <person name="Lee S."/>
            <person name="de Baynast K."/>
            <person name="Wissotski M."/>
            <person name="Liu L."/>
            <person name="Talag J."/>
            <person name="Goicoechea J."/>
            <person name="Angelova A."/>
            <person name="Jetty R."/>
            <person name="Kudrna D."/>
            <person name="Golser W."/>
            <person name="Rivera L."/>
            <person name="Zhang J."/>
            <person name="Wing R."/>
        </authorList>
    </citation>
    <scope>NUCLEOTIDE SEQUENCE</scope>
</reference>
<dbReference type="Gramene" id="LPERR02G25810.1">
    <property type="protein sequence ID" value="LPERR02G25810.1"/>
    <property type="gene ID" value="LPERR02G25810"/>
</dbReference>
<dbReference type="PROSITE" id="PS50222">
    <property type="entry name" value="EF_HAND_2"/>
    <property type="match status" value="1"/>
</dbReference>
<sequence length="243" mass="26882">MEAQRRRSSPWTAISAAAGVPLLLLLSATSIWSQTAAVAAGETTELQKHVAFFDSDHNGIISFSETYEGFRALGFGIISSTLSATFINGDLGLKTRPETATESLFSIYIENIHKGIHGSATGVYDSEGRFVQEKFDEIFTKHAKTVPDSLAPGEVDEMIRSNKQPEDYKGWLGASMEWSATFNLGVDKDGFLRKDTVRAVYNGSFFSNLASEKKVIYTRQKRPHARERQEGIEGECQQSTRLT</sequence>
<evidence type="ECO:0000259" key="4">
    <source>
        <dbReference type="PROSITE" id="PS50222"/>
    </source>
</evidence>
<dbReference type="eggNOG" id="ENOG502QTJ2">
    <property type="taxonomic scope" value="Eukaryota"/>
</dbReference>
<dbReference type="HOGENOM" id="CLU_062049_2_0_1"/>
<protein>
    <recommendedName>
        <fullName evidence="4">EF-hand domain-containing protein</fullName>
    </recommendedName>
</protein>
<dbReference type="GO" id="GO:0005509">
    <property type="term" value="F:calcium ion binding"/>
    <property type="evidence" value="ECO:0007669"/>
    <property type="project" value="InterPro"/>
</dbReference>
<reference evidence="5" key="3">
    <citation type="submission" date="2015-04" db="UniProtKB">
        <authorList>
            <consortium name="EnsemblPlants"/>
        </authorList>
    </citation>
    <scope>IDENTIFICATION</scope>
</reference>
<organism evidence="5 6">
    <name type="scientific">Leersia perrieri</name>
    <dbReference type="NCBI Taxonomy" id="77586"/>
    <lineage>
        <taxon>Eukaryota</taxon>
        <taxon>Viridiplantae</taxon>
        <taxon>Streptophyta</taxon>
        <taxon>Embryophyta</taxon>
        <taxon>Tracheophyta</taxon>
        <taxon>Spermatophyta</taxon>
        <taxon>Magnoliopsida</taxon>
        <taxon>Liliopsida</taxon>
        <taxon>Poales</taxon>
        <taxon>Poaceae</taxon>
        <taxon>BOP clade</taxon>
        <taxon>Oryzoideae</taxon>
        <taxon>Oryzeae</taxon>
        <taxon>Oryzinae</taxon>
        <taxon>Leersia</taxon>
    </lineage>
</organism>
<comment type="similarity">
    <text evidence="1">Belongs to the caleosin family.</text>
</comment>
<dbReference type="AlphaFoldDB" id="A0A0D9VKP5"/>
<dbReference type="InterPro" id="IPR007736">
    <property type="entry name" value="Caleosin-related"/>
</dbReference>
<proteinExistence type="inferred from homology"/>
<feature type="region of interest" description="Disordered" evidence="2">
    <location>
        <begin position="220"/>
        <end position="243"/>
    </location>
</feature>
<dbReference type="Proteomes" id="UP000032180">
    <property type="component" value="Chromosome 2"/>
</dbReference>
<evidence type="ECO:0000256" key="3">
    <source>
        <dbReference type="SAM" id="SignalP"/>
    </source>
</evidence>
<evidence type="ECO:0000313" key="5">
    <source>
        <dbReference type="EnsemblPlants" id="LPERR02G25810.1"/>
    </source>
</evidence>
<evidence type="ECO:0000256" key="2">
    <source>
        <dbReference type="SAM" id="MobiDB-lite"/>
    </source>
</evidence>
<feature type="domain" description="EF-hand" evidence="4">
    <location>
        <begin position="41"/>
        <end position="76"/>
    </location>
</feature>
<feature type="chain" id="PRO_5002347775" description="EF-hand domain-containing protein" evidence="3">
    <location>
        <begin position="34"/>
        <end position="243"/>
    </location>
</feature>
<dbReference type="EnsemblPlants" id="LPERR02G25810.1">
    <property type="protein sequence ID" value="LPERR02G25810.1"/>
    <property type="gene ID" value="LPERR02G25810"/>
</dbReference>